<sequence>MHAQPVHHRVAALLPHVEVALRVRGERLPAAARRVYAQRDLLGHRAAGEEERFLRAEQAGKAAFELGDRAFRAVRRGLGVDVVEHPAQHRVWHPAVGRVQEEGSAAHPPMVPPTTPVAEPRRRWGVEARRVRPRERRSGPQRTSR</sequence>
<keyword evidence="3" id="KW-1185">Reference proteome</keyword>
<feature type="region of interest" description="Disordered" evidence="1">
    <location>
        <begin position="101"/>
        <end position="145"/>
    </location>
</feature>
<dbReference type="KEGG" id="pfla:Pflav_001400"/>
<feature type="compositionally biased region" description="Basic and acidic residues" evidence="1">
    <location>
        <begin position="119"/>
        <end position="130"/>
    </location>
</feature>
<evidence type="ECO:0000256" key="1">
    <source>
        <dbReference type="SAM" id="MobiDB-lite"/>
    </source>
</evidence>
<organism evidence="2 3">
    <name type="scientific">Phytohabitans flavus</name>
    <dbReference type="NCBI Taxonomy" id="1076124"/>
    <lineage>
        <taxon>Bacteria</taxon>
        <taxon>Bacillati</taxon>
        <taxon>Actinomycetota</taxon>
        <taxon>Actinomycetes</taxon>
        <taxon>Micromonosporales</taxon>
        <taxon>Micromonosporaceae</taxon>
    </lineage>
</organism>
<name>A0A6F8XIT9_9ACTN</name>
<dbReference type="AlphaFoldDB" id="A0A6F8XIT9"/>
<dbReference type="EMBL" id="AP022870">
    <property type="protein sequence ID" value="BCB73730.1"/>
    <property type="molecule type" value="Genomic_DNA"/>
</dbReference>
<protein>
    <submittedName>
        <fullName evidence="2">Uncharacterized protein</fullName>
    </submittedName>
</protein>
<proteinExistence type="predicted"/>
<evidence type="ECO:0000313" key="2">
    <source>
        <dbReference type="EMBL" id="BCB73730.1"/>
    </source>
</evidence>
<gene>
    <name evidence="2" type="ORF">Pflav_001400</name>
</gene>
<accession>A0A6F8XIT9</accession>
<dbReference type="Proteomes" id="UP000502508">
    <property type="component" value="Chromosome"/>
</dbReference>
<reference evidence="2 3" key="1">
    <citation type="submission" date="2020-03" db="EMBL/GenBank/DDBJ databases">
        <title>Whole genome shotgun sequence of Phytohabitans flavus NBRC 107702.</title>
        <authorList>
            <person name="Komaki H."/>
            <person name="Tamura T."/>
        </authorList>
    </citation>
    <scope>NUCLEOTIDE SEQUENCE [LARGE SCALE GENOMIC DNA]</scope>
    <source>
        <strain evidence="2 3">NBRC 107702</strain>
    </source>
</reference>
<evidence type="ECO:0000313" key="3">
    <source>
        <dbReference type="Proteomes" id="UP000502508"/>
    </source>
</evidence>
<reference evidence="2 3" key="2">
    <citation type="submission" date="2020-03" db="EMBL/GenBank/DDBJ databases">
        <authorList>
            <person name="Ichikawa N."/>
            <person name="Kimura A."/>
            <person name="Kitahashi Y."/>
            <person name="Uohara A."/>
        </authorList>
    </citation>
    <scope>NUCLEOTIDE SEQUENCE [LARGE SCALE GENOMIC DNA]</scope>
    <source>
        <strain evidence="2 3">NBRC 107702</strain>
    </source>
</reference>